<evidence type="ECO:0008006" key="4">
    <source>
        <dbReference type="Google" id="ProtNLM"/>
    </source>
</evidence>
<gene>
    <name evidence="2" type="ORF">HNQ75_002778</name>
</gene>
<keyword evidence="3" id="KW-1185">Reference proteome</keyword>
<feature type="region of interest" description="Disordered" evidence="1">
    <location>
        <begin position="296"/>
        <end position="326"/>
    </location>
</feature>
<sequence length="365" mass="40507">MTRYTHKKREAIARAKAGAEEREGNLTPEAAEELATIRVELGAIGRRSAAQTRQLGQLLSRAKDILPDKAFAAWVKSTCGFTLRSARNYIAVFRQLDFYHERIEAAAIPPTVLFAMAGAKDKDIENVLAAFENGEKPTVAKVRQMIGCVPPKKAEGGPTVGGLAGLRQAADVKLKTDIARFNELTTRVLARVEKALEPLAVGRAVKKGALQEAVMYDCRHAHDLFNSIAAPLRPATVESVNWLPAKLPQETPWARVQTLLHRMGGVEDWPGREEFPGWLQDEVIPLLRFVVHGESLEKEDDGEESEQATAEDVSQPEEELVPYRDMPESVAAMVDRALKVARPEKRERLRKAVFLDRKPAKRRAA</sequence>
<evidence type="ECO:0000313" key="3">
    <source>
        <dbReference type="Proteomes" id="UP000535501"/>
    </source>
</evidence>
<feature type="compositionally biased region" description="Acidic residues" evidence="1">
    <location>
        <begin position="297"/>
        <end position="306"/>
    </location>
</feature>
<name>A0A7W9YYR4_9HYPH</name>
<evidence type="ECO:0000256" key="1">
    <source>
        <dbReference type="SAM" id="MobiDB-lite"/>
    </source>
</evidence>
<feature type="region of interest" description="Disordered" evidence="1">
    <location>
        <begin position="1"/>
        <end position="26"/>
    </location>
</feature>
<protein>
    <recommendedName>
        <fullName evidence="4">DUF3102 domain-containing protein</fullName>
    </recommendedName>
</protein>
<dbReference type="RefSeq" id="WP_077547848.1">
    <property type="nucleotide sequence ID" value="NZ_JACHEJ010000007.1"/>
</dbReference>
<accession>A0A7W9YYR4</accession>
<comment type="caution">
    <text evidence="2">The sequence shown here is derived from an EMBL/GenBank/DDBJ whole genome shotgun (WGS) entry which is preliminary data.</text>
</comment>
<feature type="compositionally biased region" description="Basic and acidic residues" evidence="1">
    <location>
        <begin position="10"/>
        <end position="24"/>
    </location>
</feature>
<reference evidence="2 3" key="1">
    <citation type="submission" date="2020-08" db="EMBL/GenBank/DDBJ databases">
        <title>Genomic Encyclopedia of Type Strains, Phase IV (KMG-IV): sequencing the most valuable type-strain genomes for metagenomic binning, comparative biology and taxonomic classification.</title>
        <authorList>
            <person name="Goeker M."/>
        </authorList>
    </citation>
    <scope>NUCLEOTIDE SEQUENCE [LARGE SCALE GENOMIC DNA]</scope>
    <source>
        <strain evidence="2 3">DSM 102134</strain>
    </source>
</reference>
<dbReference type="EMBL" id="JACHEJ010000007">
    <property type="protein sequence ID" value="MBB6180795.1"/>
    <property type="molecule type" value="Genomic_DNA"/>
</dbReference>
<organism evidence="2 3">
    <name type="scientific">Pseudorhizobium flavum</name>
    <dbReference type="NCBI Taxonomy" id="1335061"/>
    <lineage>
        <taxon>Bacteria</taxon>
        <taxon>Pseudomonadati</taxon>
        <taxon>Pseudomonadota</taxon>
        <taxon>Alphaproteobacteria</taxon>
        <taxon>Hyphomicrobiales</taxon>
        <taxon>Rhizobiaceae</taxon>
        <taxon>Rhizobium/Agrobacterium group</taxon>
        <taxon>Pseudorhizobium</taxon>
    </lineage>
</organism>
<dbReference type="AlphaFoldDB" id="A0A7W9YYR4"/>
<evidence type="ECO:0000313" key="2">
    <source>
        <dbReference type="EMBL" id="MBB6180795.1"/>
    </source>
</evidence>
<proteinExistence type="predicted"/>
<dbReference type="Proteomes" id="UP000535501">
    <property type="component" value="Unassembled WGS sequence"/>
</dbReference>